<reference evidence="2" key="1">
    <citation type="submission" date="2021-11" db="EMBL/GenBank/DDBJ databases">
        <title>Genome sequence.</title>
        <authorList>
            <person name="Sun Q."/>
        </authorList>
    </citation>
    <scope>NUCLEOTIDE SEQUENCE</scope>
    <source>
        <strain evidence="2">JC740</strain>
    </source>
</reference>
<sequence length="284" mass="31891">MPIPNRKHLPTSLEHLEWMISDDGSRTLRDCRIDETFHGGCGAFTESIVVYLLNSGVVERLTSAKATDVLEIGLGTGTNLFLTAAIAEGTRTPVRYRVMEPELLPANFYTELRLSEHWSDPKFIQTVVSLGERAKEFRHPEFAGRLREIIEQWRDEMGRWLPLAADKQCTPVRVSLGRWTEVVLDPCPLSDVDWQAGWRDGSSCSFDAIYFDAFSPANCPELWTTSVFLEMANMLKSQGCLTTYCVKGSVRRDMQRVGFDVKKLPGPEGGKREVLIASRSSVAS</sequence>
<organism evidence="2 3">
    <name type="scientific">Rhodopirellula halodulae</name>
    <dbReference type="NCBI Taxonomy" id="2894198"/>
    <lineage>
        <taxon>Bacteria</taxon>
        <taxon>Pseudomonadati</taxon>
        <taxon>Planctomycetota</taxon>
        <taxon>Planctomycetia</taxon>
        <taxon>Pirellulales</taxon>
        <taxon>Pirellulaceae</taxon>
        <taxon>Rhodopirellula</taxon>
    </lineage>
</organism>
<dbReference type="Pfam" id="PF05430">
    <property type="entry name" value="Methyltransf_30"/>
    <property type="match status" value="1"/>
</dbReference>
<dbReference type="InterPro" id="IPR008471">
    <property type="entry name" value="MnmC-like_methylTransf"/>
</dbReference>
<dbReference type="PANTHER" id="PTHR39963:SF1">
    <property type="entry name" value="MNMC-LIKE METHYLTRANSFERASE DOMAIN-CONTAINING PROTEIN"/>
    <property type="match status" value="1"/>
</dbReference>
<dbReference type="RefSeq" id="WP_230275152.1">
    <property type="nucleotide sequence ID" value="NZ_JAJKFW010000025.1"/>
</dbReference>
<gene>
    <name evidence="2" type="ORF">LOC71_17455</name>
</gene>
<comment type="caution">
    <text evidence="2">The sequence shown here is derived from an EMBL/GenBank/DDBJ whole genome shotgun (WGS) entry which is preliminary data.</text>
</comment>
<protein>
    <recommendedName>
        <fullName evidence="1">MnmC-like methyltransferase domain-containing protein</fullName>
    </recommendedName>
</protein>
<keyword evidence="3" id="KW-1185">Reference proteome</keyword>
<dbReference type="EMBL" id="JAJKFW010000025">
    <property type="protein sequence ID" value="MCC9644072.1"/>
    <property type="molecule type" value="Genomic_DNA"/>
</dbReference>
<feature type="domain" description="MnmC-like methyltransferase" evidence="1">
    <location>
        <begin position="205"/>
        <end position="279"/>
    </location>
</feature>
<dbReference type="SUPFAM" id="SSF53335">
    <property type="entry name" value="S-adenosyl-L-methionine-dependent methyltransferases"/>
    <property type="match status" value="1"/>
</dbReference>
<evidence type="ECO:0000313" key="2">
    <source>
        <dbReference type="EMBL" id="MCC9644072.1"/>
    </source>
</evidence>
<dbReference type="Proteomes" id="UP001430306">
    <property type="component" value="Unassembled WGS sequence"/>
</dbReference>
<evidence type="ECO:0000259" key="1">
    <source>
        <dbReference type="Pfam" id="PF05430"/>
    </source>
</evidence>
<dbReference type="Gene3D" id="3.40.50.150">
    <property type="entry name" value="Vaccinia Virus protein VP39"/>
    <property type="match status" value="1"/>
</dbReference>
<dbReference type="PANTHER" id="PTHR39963">
    <property type="entry name" value="SLL0983 PROTEIN"/>
    <property type="match status" value="1"/>
</dbReference>
<name>A0ABS8NKL3_9BACT</name>
<accession>A0ABS8NKL3</accession>
<evidence type="ECO:0000313" key="3">
    <source>
        <dbReference type="Proteomes" id="UP001430306"/>
    </source>
</evidence>
<proteinExistence type="predicted"/>
<dbReference type="InterPro" id="IPR029063">
    <property type="entry name" value="SAM-dependent_MTases_sf"/>
</dbReference>